<dbReference type="Pfam" id="PF10101">
    <property type="entry name" value="DUF2339"/>
    <property type="match status" value="1"/>
</dbReference>
<feature type="transmembrane region" description="Helical" evidence="1">
    <location>
        <begin position="222"/>
        <end position="239"/>
    </location>
</feature>
<dbReference type="PANTHER" id="PTHR38434">
    <property type="entry name" value="BLL2549 PROTEIN"/>
    <property type="match status" value="1"/>
</dbReference>
<accession>A0A7X0EFC4</accession>
<organism evidence="2 3">
    <name type="scientific">Nitrospirillum iridis</name>
    <dbReference type="NCBI Taxonomy" id="765888"/>
    <lineage>
        <taxon>Bacteria</taxon>
        <taxon>Pseudomonadati</taxon>
        <taxon>Pseudomonadota</taxon>
        <taxon>Alphaproteobacteria</taxon>
        <taxon>Rhodospirillales</taxon>
        <taxon>Azospirillaceae</taxon>
        <taxon>Nitrospirillum</taxon>
    </lineage>
</organism>
<reference evidence="2 3" key="1">
    <citation type="submission" date="2020-08" db="EMBL/GenBank/DDBJ databases">
        <title>Genomic Encyclopedia of Type Strains, Phase IV (KMG-IV): sequencing the most valuable type-strain genomes for metagenomic binning, comparative biology and taxonomic classification.</title>
        <authorList>
            <person name="Goeker M."/>
        </authorList>
    </citation>
    <scope>NUCLEOTIDE SEQUENCE [LARGE SCALE GENOMIC DNA]</scope>
    <source>
        <strain evidence="2 3">DSM 22198</strain>
    </source>
</reference>
<dbReference type="PIRSF" id="PIRSF035905">
    <property type="entry name" value="UCP035905_mp"/>
    <property type="match status" value="1"/>
</dbReference>
<feature type="transmembrane region" description="Helical" evidence="1">
    <location>
        <begin position="554"/>
        <end position="573"/>
    </location>
</feature>
<feature type="transmembrane region" description="Helical" evidence="1">
    <location>
        <begin position="585"/>
        <end position="604"/>
    </location>
</feature>
<feature type="transmembrane region" description="Helical" evidence="1">
    <location>
        <begin position="804"/>
        <end position="821"/>
    </location>
</feature>
<feature type="transmembrane region" description="Helical" evidence="1">
    <location>
        <begin position="381"/>
        <end position="399"/>
    </location>
</feature>
<dbReference type="PANTHER" id="PTHR38434:SF1">
    <property type="entry name" value="BLL2549 PROTEIN"/>
    <property type="match status" value="1"/>
</dbReference>
<keyword evidence="1" id="KW-0472">Membrane</keyword>
<evidence type="ECO:0000313" key="3">
    <source>
        <dbReference type="Proteomes" id="UP000539175"/>
    </source>
</evidence>
<feature type="transmembrane region" description="Helical" evidence="1">
    <location>
        <begin position="499"/>
        <end position="516"/>
    </location>
</feature>
<feature type="transmembrane region" description="Helical" evidence="1">
    <location>
        <begin position="443"/>
        <end position="460"/>
    </location>
</feature>
<keyword evidence="1" id="KW-0812">Transmembrane</keyword>
<feature type="transmembrane region" description="Helical" evidence="1">
    <location>
        <begin position="522"/>
        <end position="542"/>
    </location>
</feature>
<keyword evidence="3" id="KW-1185">Reference proteome</keyword>
<name>A0A7X0EFC4_9PROT</name>
<feature type="transmembrane region" description="Helical" evidence="1">
    <location>
        <begin position="779"/>
        <end position="797"/>
    </location>
</feature>
<feature type="transmembrane region" description="Helical" evidence="1">
    <location>
        <begin position="245"/>
        <end position="264"/>
    </location>
</feature>
<dbReference type="Proteomes" id="UP000539175">
    <property type="component" value="Unassembled WGS sequence"/>
</dbReference>
<feature type="transmembrane region" description="Helical" evidence="1">
    <location>
        <begin position="188"/>
        <end position="210"/>
    </location>
</feature>
<keyword evidence="1" id="KW-1133">Transmembrane helix</keyword>
<dbReference type="InterPro" id="IPR019286">
    <property type="entry name" value="DUF2339_TM"/>
</dbReference>
<feature type="transmembrane region" description="Helical" evidence="1">
    <location>
        <begin position="677"/>
        <end position="698"/>
    </location>
</feature>
<protein>
    <submittedName>
        <fullName evidence="2">Putative membrane protein</fullName>
    </submittedName>
</protein>
<gene>
    <name evidence="2" type="ORF">FHS74_005424</name>
</gene>
<evidence type="ECO:0000313" key="2">
    <source>
        <dbReference type="EMBL" id="MBB6254833.1"/>
    </source>
</evidence>
<feature type="transmembrane region" description="Helical" evidence="1">
    <location>
        <begin position="98"/>
        <end position="119"/>
    </location>
</feature>
<dbReference type="AlphaFoldDB" id="A0A7X0EFC4"/>
<feature type="transmembrane region" description="Helical" evidence="1">
    <location>
        <begin position="472"/>
        <end position="492"/>
    </location>
</feature>
<feature type="transmembrane region" description="Helical" evidence="1">
    <location>
        <begin position="710"/>
        <end position="730"/>
    </location>
</feature>
<dbReference type="RefSeq" id="WP_184807352.1">
    <property type="nucleotide sequence ID" value="NZ_JACIIZ010000020.1"/>
</dbReference>
<feature type="transmembrane region" description="Helical" evidence="1">
    <location>
        <begin position="411"/>
        <end position="431"/>
    </location>
</feature>
<feature type="transmembrane region" description="Helical" evidence="1">
    <location>
        <begin position="742"/>
        <end position="759"/>
    </location>
</feature>
<feature type="transmembrane region" description="Helical" evidence="1">
    <location>
        <begin position="616"/>
        <end position="634"/>
    </location>
</feature>
<sequence length="868" mass="88695">MAFLIFIVLLVALWALLRAEKAEQRLRQLGAQLDTVSQRLAVLEGGRAAPPVPVAPAGPVLPESVEPPPPPSSIVPHPVSPAPLPVAPTLEQTLGTRWLVWLGALAVALAGVFLAKYAVDQGLLGPAVRLSVGVLFGVGLTAAGDQLRRRSPQGGQALHIASIPAALTAAGLAIAFACIYAAHALHGLIGAGATIAGLAALSAAAFLLALSHGGSDGRPAGAFIALLGLGGGLAVPALVPAEHPSAWALFGYLAVLNTATLAVAWRLPTAWLGLPVLGGAALWVATTLGHDAEALPIVLFLIALAAAGLGFGRLILRDGTPRTALTDAWLATAMGAVPLLLDWLVLTATDYDAAGIAGLAILSLLAVAAARLAPVTAVMEGLAPIAAGIVTLALAQGYTAQGAALPYGAQLGVAGALGLALAMAGLSALGAQGGNPTAHRPALWAWTAAAPLTALAWAGWTFDRGTLPDGAWVAVATALAGGAATAAAWAGAEARQRPVPTAFVIAALALAGLALATLLRQAWLTAALALLVPALASLETRVKAGPLGDALRRGALVVALAVAIRLTLNPWVLTYPLNGASPLNWLLWGYGLPALACAAGAWLLGRRRDDRPARGLQAIGLVLGLLFACLEIQVMQTGTLTSDPFALLPTSLRTALFLVVALALAGRPSGGGPVARVGARLLVRVAAVQVVALHLGLLNPLWSSEGVGPWPVLNLLLLVYGLPALLFALVAWRQEAAPARRALVILVLVLAFALLSLEVRQAFHGTRLSGGPRTDAEWYSYSAAWLVYALALLGLGVRTRRADLRYASLAVLLVTVLKVFLSDMADLTGLLRILSFLGLGLCLMGIGYVYQRVVFAAARTPATGEPAP</sequence>
<dbReference type="EMBL" id="JACIIZ010000020">
    <property type="protein sequence ID" value="MBB6254833.1"/>
    <property type="molecule type" value="Genomic_DNA"/>
</dbReference>
<feature type="transmembrane region" description="Helical" evidence="1">
    <location>
        <begin position="646"/>
        <end position="665"/>
    </location>
</feature>
<proteinExistence type="predicted"/>
<dbReference type="InterPro" id="IPR014600">
    <property type="entry name" value="UCP035905_mem"/>
</dbReference>
<feature type="transmembrane region" description="Helical" evidence="1">
    <location>
        <begin position="294"/>
        <end position="316"/>
    </location>
</feature>
<feature type="transmembrane region" description="Helical" evidence="1">
    <location>
        <begin position="157"/>
        <end position="182"/>
    </location>
</feature>
<feature type="transmembrane region" description="Helical" evidence="1">
    <location>
        <begin position="328"/>
        <end position="348"/>
    </location>
</feature>
<comment type="caution">
    <text evidence="2">The sequence shown here is derived from an EMBL/GenBank/DDBJ whole genome shotgun (WGS) entry which is preliminary data.</text>
</comment>
<evidence type="ECO:0000256" key="1">
    <source>
        <dbReference type="SAM" id="Phobius"/>
    </source>
</evidence>
<feature type="transmembrane region" description="Helical" evidence="1">
    <location>
        <begin position="354"/>
        <end position="374"/>
    </location>
</feature>
<feature type="transmembrane region" description="Helical" evidence="1">
    <location>
        <begin position="833"/>
        <end position="850"/>
    </location>
</feature>